<comment type="caution">
    <text evidence="2">The sequence shown here is derived from an EMBL/GenBank/DDBJ whole genome shotgun (WGS) entry which is preliminary data.</text>
</comment>
<sequence length="55" mass="5882">IAWFSDSCRGEGGGTKGGATKTTNTTEQQRLVLIGPKSQDKHTGGEREMPCRAKC</sequence>
<dbReference type="AlphaFoldDB" id="A0A7J7NF05"/>
<keyword evidence="3" id="KW-1185">Reference proteome</keyword>
<reference evidence="2 3" key="1">
    <citation type="journal article" date="2020" name="IScience">
        <title>Genome Sequencing of the Endangered Kingdonia uniflora (Circaeasteraceae, Ranunculales) Reveals Potential Mechanisms of Evolutionary Specialization.</title>
        <authorList>
            <person name="Sun Y."/>
            <person name="Deng T."/>
            <person name="Zhang A."/>
            <person name="Moore M.J."/>
            <person name="Landis J.B."/>
            <person name="Lin N."/>
            <person name="Zhang H."/>
            <person name="Zhang X."/>
            <person name="Huang J."/>
            <person name="Zhang X."/>
            <person name="Sun H."/>
            <person name="Wang H."/>
        </authorList>
    </citation>
    <scope>NUCLEOTIDE SEQUENCE [LARGE SCALE GENOMIC DNA]</scope>
    <source>
        <strain evidence="2">TB1705</strain>
        <tissue evidence="2">Leaf</tissue>
    </source>
</reference>
<dbReference type="EMBL" id="JACGCM010000842">
    <property type="protein sequence ID" value="KAF6165580.1"/>
    <property type="molecule type" value="Genomic_DNA"/>
</dbReference>
<feature type="region of interest" description="Disordered" evidence="1">
    <location>
        <begin position="1"/>
        <end position="55"/>
    </location>
</feature>
<evidence type="ECO:0000313" key="3">
    <source>
        <dbReference type="Proteomes" id="UP000541444"/>
    </source>
</evidence>
<dbReference type="Proteomes" id="UP000541444">
    <property type="component" value="Unassembled WGS sequence"/>
</dbReference>
<evidence type="ECO:0000256" key="1">
    <source>
        <dbReference type="SAM" id="MobiDB-lite"/>
    </source>
</evidence>
<gene>
    <name evidence="2" type="ORF">GIB67_022751</name>
</gene>
<feature type="non-terminal residue" evidence="2">
    <location>
        <position position="1"/>
    </location>
</feature>
<feature type="compositionally biased region" description="Basic and acidic residues" evidence="1">
    <location>
        <begin position="38"/>
        <end position="55"/>
    </location>
</feature>
<evidence type="ECO:0000313" key="2">
    <source>
        <dbReference type="EMBL" id="KAF6165580.1"/>
    </source>
</evidence>
<feature type="compositionally biased region" description="Low complexity" evidence="1">
    <location>
        <begin position="18"/>
        <end position="27"/>
    </location>
</feature>
<proteinExistence type="predicted"/>
<accession>A0A7J7NF05</accession>
<name>A0A7J7NF05_9MAGN</name>
<protein>
    <submittedName>
        <fullName evidence="2">Uncharacterized protein</fullName>
    </submittedName>
</protein>
<organism evidence="2 3">
    <name type="scientific">Kingdonia uniflora</name>
    <dbReference type="NCBI Taxonomy" id="39325"/>
    <lineage>
        <taxon>Eukaryota</taxon>
        <taxon>Viridiplantae</taxon>
        <taxon>Streptophyta</taxon>
        <taxon>Embryophyta</taxon>
        <taxon>Tracheophyta</taxon>
        <taxon>Spermatophyta</taxon>
        <taxon>Magnoliopsida</taxon>
        <taxon>Ranunculales</taxon>
        <taxon>Circaeasteraceae</taxon>
        <taxon>Kingdonia</taxon>
    </lineage>
</organism>